<dbReference type="EMBL" id="JAAAUY010000048">
    <property type="protein sequence ID" value="KAF9336748.1"/>
    <property type="molecule type" value="Genomic_DNA"/>
</dbReference>
<reference evidence="1" key="1">
    <citation type="journal article" date="2020" name="Fungal Divers.">
        <title>Resolving the Mortierellaceae phylogeny through synthesis of multi-gene phylogenetics and phylogenomics.</title>
        <authorList>
            <person name="Vandepol N."/>
            <person name="Liber J."/>
            <person name="Desiro A."/>
            <person name="Na H."/>
            <person name="Kennedy M."/>
            <person name="Barry K."/>
            <person name="Grigoriev I.V."/>
            <person name="Miller A.N."/>
            <person name="O'Donnell K."/>
            <person name="Stajich J.E."/>
            <person name="Bonito G."/>
        </authorList>
    </citation>
    <scope>NUCLEOTIDE SEQUENCE</scope>
    <source>
        <strain evidence="1">NVP1</strain>
    </source>
</reference>
<organism evidence="1 2">
    <name type="scientific">Podila minutissima</name>
    <dbReference type="NCBI Taxonomy" id="64525"/>
    <lineage>
        <taxon>Eukaryota</taxon>
        <taxon>Fungi</taxon>
        <taxon>Fungi incertae sedis</taxon>
        <taxon>Mucoromycota</taxon>
        <taxon>Mortierellomycotina</taxon>
        <taxon>Mortierellomycetes</taxon>
        <taxon>Mortierellales</taxon>
        <taxon>Mortierellaceae</taxon>
        <taxon>Podila</taxon>
    </lineage>
</organism>
<dbReference type="PANTHER" id="PTHR38696:SF1">
    <property type="entry name" value="MEDIATOR OF RNA POLYMERASE II TRANSCRIPTION SUBUNIT 13"/>
    <property type="match status" value="1"/>
</dbReference>
<evidence type="ECO:0000313" key="1">
    <source>
        <dbReference type="EMBL" id="KAF9336748.1"/>
    </source>
</evidence>
<keyword evidence="2" id="KW-1185">Reference proteome</keyword>
<name>A0A9P5SRH4_9FUNG</name>
<accession>A0A9P5SRH4</accession>
<dbReference type="Proteomes" id="UP000696485">
    <property type="component" value="Unassembled WGS sequence"/>
</dbReference>
<dbReference type="PANTHER" id="PTHR38696">
    <property type="entry name" value="MEDIATOR OF RNA POLYMERASE II TRANSCRIPTION SUBUNIT 13"/>
    <property type="match status" value="1"/>
</dbReference>
<gene>
    <name evidence="1" type="ORF">BG006_007525</name>
</gene>
<comment type="caution">
    <text evidence="1">The sequence shown here is derived from an EMBL/GenBank/DDBJ whole genome shotgun (WGS) entry which is preliminary data.</text>
</comment>
<protein>
    <submittedName>
        <fullName evidence="1">Uncharacterized protein</fullName>
    </submittedName>
</protein>
<evidence type="ECO:0000313" key="2">
    <source>
        <dbReference type="Proteomes" id="UP000696485"/>
    </source>
</evidence>
<proteinExistence type="predicted"/>
<sequence length="239" mass="26256">MTTDHPPAYSTVQGFTQHHVGASSSSSPMTTTVQGVPSRWPTPMCAISFFSPDKLRLINTPKALTPVLRQVIGTTWGAIRKETEQFEFAKGGPCTTSGPQTCANNTNCSNCSRKAAGSSFYSLELKLMGNICSPYGDEKVRARRLMVALFKCMAQHGWNLVQSTRIIRLTQDNGTFMFRYSSTTVRSANNVEIKGDGAFYSDAKVPPVLNQDVEIFAISFNKSNIIRIIDAPPPPRCIH</sequence>
<dbReference type="AlphaFoldDB" id="A0A9P5SRH4"/>